<evidence type="ECO:0000313" key="3">
    <source>
        <dbReference type="Proteomes" id="UP000236732"/>
    </source>
</evidence>
<dbReference type="Gene3D" id="1.10.1760.20">
    <property type="match status" value="1"/>
</dbReference>
<name>A0A1H6E1X7_9ACTN</name>
<dbReference type="AlphaFoldDB" id="A0A1H6E1X7"/>
<proteinExistence type="predicted"/>
<keyword evidence="3" id="KW-1185">Reference proteome</keyword>
<feature type="transmembrane region" description="Helical" evidence="1">
    <location>
        <begin position="123"/>
        <end position="146"/>
    </location>
</feature>
<keyword evidence="1" id="KW-1133">Transmembrane helix</keyword>
<dbReference type="RefSeq" id="WP_103958558.1">
    <property type="nucleotide sequence ID" value="NZ_FNVT01000007.1"/>
</dbReference>
<evidence type="ECO:0008006" key="4">
    <source>
        <dbReference type="Google" id="ProtNLM"/>
    </source>
</evidence>
<gene>
    <name evidence="2" type="ORF">SAMN05444920_107178</name>
</gene>
<accession>A0A1H6E1X7</accession>
<feature type="transmembrane region" description="Helical" evidence="1">
    <location>
        <begin position="66"/>
        <end position="83"/>
    </location>
</feature>
<organism evidence="2 3">
    <name type="scientific">Nonomuraea solani</name>
    <dbReference type="NCBI Taxonomy" id="1144553"/>
    <lineage>
        <taxon>Bacteria</taxon>
        <taxon>Bacillati</taxon>
        <taxon>Actinomycetota</taxon>
        <taxon>Actinomycetes</taxon>
        <taxon>Streptosporangiales</taxon>
        <taxon>Streptosporangiaceae</taxon>
        <taxon>Nonomuraea</taxon>
    </lineage>
</organism>
<feature type="transmembrane region" description="Helical" evidence="1">
    <location>
        <begin position="95"/>
        <end position="117"/>
    </location>
</feature>
<dbReference type="Proteomes" id="UP000236732">
    <property type="component" value="Unassembled WGS sequence"/>
</dbReference>
<dbReference type="EMBL" id="FNVT01000007">
    <property type="protein sequence ID" value="SEG91006.1"/>
    <property type="molecule type" value="Genomic_DNA"/>
</dbReference>
<keyword evidence="1" id="KW-0812">Transmembrane</keyword>
<evidence type="ECO:0000256" key="1">
    <source>
        <dbReference type="SAM" id="Phobius"/>
    </source>
</evidence>
<reference evidence="2 3" key="1">
    <citation type="submission" date="2016-10" db="EMBL/GenBank/DDBJ databases">
        <authorList>
            <person name="de Groot N.N."/>
        </authorList>
    </citation>
    <scope>NUCLEOTIDE SEQUENCE [LARGE SCALE GENOMIC DNA]</scope>
    <source>
        <strain evidence="2 3">CGMCC 4.7037</strain>
    </source>
</reference>
<keyword evidence="1" id="KW-0472">Membrane</keyword>
<evidence type="ECO:0000313" key="2">
    <source>
        <dbReference type="EMBL" id="SEG91006.1"/>
    </source>
</evidence>
<sequence length="158" mass="15744">MGLVSLLLAAPLLQVLLVNRAPWGGPDLVTLAVLWLALARGPVWGCAAGLAGGLAADVAPPADGTVGRAALVLSLTGLLAGWWSERRSPAGAARLLVAAAGAALGVVLLGAAAVALGDEPWRSAMAGLPLVLAWTVAAAVAGAALIRRRPARVVPHRV</sequence>
<protein>
    <recommendedName>
        <fullName evidence="4">Rod shape-determining protein MreD</fullName>
    </recommendedName>
</protein>